<reference evidence="2" key="1">
    <citation type="submission" date="2024-06" db="EMBL/GenBank/DDBJ databases">
        <title>Multi-omics analyses provide insights into the biosynthesis of the anticancer antibiotic pleurotin in Hohenbuehelia grisea.</title>
        <authorList>
            <person name="Weaver J.A."/>
            <person name="Alberti F."/>
        </authorList>
    </citation>
    <scope>NUCLEOTIDE SEQUENCE [LARGE SCALE GENOMIC DNA]</scope>
    <source>
        <strain evidence="2">T-177</strain>
    </source>
</reference>
<comment type="caution">
    <text evidence="1">The sequence shown here is derived from an EMBL/GenBank/DDBJ whole genome shotgun (WGS) entry which is preliminary data.</text>
</comment>
<dbReference type="EMBL" id="JASNQZ010000017">
    <property type="protein sequence ID" value="KAL0945637.1"/>
    <property type="molecule type" value="Genomic_DNA"/>
</dbReference>
<evidence type="ECO:0000313" key="2">
    <source>
        <dbReference type="Proteomes" id="UP001556367"/>
    </source>
</evidence>
<accession>A0ABR3IQS0</accession>
<sequence length="239" mass="27617">MTGFVSRLWTNPHLNVDHATEALSLTSSIGCPPRHSHEATGGMGIPLKTFLWQRNSARLGLQCPQYNSKPYSITRLRRPRKSIFSLVEHILNAERPKTVLVVQINECYEHLLKGAYNWPPFERCRRKRGPVLIFIPGRPHTMLKGYRRLRQDHRQRHKAQAFLYTQDVHVSRAATTRFRRPSPNVSIFPPPRGPLPMSTAAHSVIMTSPIRVYFVPPPERHDRKLHHPPLPLAFFIELQ</sequence>
<protein>
    <submittedName>
        <fullName evidence="1">Uncharacterized protein</fullName>
    </submittedName>
</protein>
<gene>
    <name evidence="1" type="ORF">HGRIS_014791</name>
</gene>
<organism evidence="1 2">
    <name type="scientific">Hohenbuehelia grisea</name>
    <dbReference type="NCBI Taxonomy" id="104357"/>
    <lineage>
        <taxon>Eukaryota</taxon>
        <taxon>Fungi</taxon>
        <taxon>Dikarya</taxon>
        <taxon>Basidiomycota</taxon>
        <taxon>Agaricomycotina</taxon>
        <taxon>Agaricomycetes</taxon>
        <taxon>Agaricomycetidae</taxon>
        <taxon>Agaricales</taxon>
        <taxon>Pleurotineae</taxon>
        <taxon>Pleurotaceae</taxon>
        <taxon>Hohenbuehelia</taxon>
    </lineage>
</organism>
<keyword evidence="2" id="KW-1185">Reference proteome</keyword>
<evidence type="ECO:0000313" key="1">
    <source>
        <dbReference type="EMBL" id="KAL0945637.1"/>
    </source>
</evidence>
<proteinExistence type="predicted"/>
<dbReference type="Proteomes" id="UP001556367">
    <property type="component" value="Unassembled WGS sequence"/>
</dbReference>
<name>A0ABR3IQS0_9AGAR</name>